<evidence type="ECO:0000313" key="2">
    <source>
        <dbReference type="EMBL" id="RGD59979.1"/>
    </source>
</evidence>
<comment type="caution">
    <text evidence="2">The sequence shown here is derived from an EMBL/GenBank/DDBJ whole genome shotgun (WGS) entry which is preliminary data.</text>
</comment>
<reference evidence="2 3" key="1">
    <citation type="submission" date="2018-08" db="EMBL/GenBank/DDBJ databases">
        <title>Diversity &amp; Physiological Properties of Lignin-Decomposing Actinobacteria from Soil.</title>
        <authorList>
            <person name="Roh S.G."/>
            <person name="Kim S.B."/>
        </authorList>
    </citation>
    <scope>NUCLEOTIDE SEQUENCE [LARGE SCALE GENOMIC DNA]</scope>
    <source>
        <strain evidence="2 3">MMS17-GH009</strain>
    </source>
</reference>
<keyword evidence="3" id="KW-1185">Reference proteome</keyword>
<sequence>MTAITVRPGRLRDVAEEIEQRTGLRVQIIGGTLVMSPTPRGKHAGTVQVLRDQLIPKLPKDLRVYENSSICMPDNEDDYATPDLVVFPKDWGDDDEWLADPGDVAFALEVISTSERISGIAAKTEWYAIAGVAVLVAADPRDGTWTLYTHPRDGEYQGVLHGKYGEPIPLTDPLPAELQTDELPIYTPRR</sequence>
<feature type="domain" description="Putative restriction endonuclease" evidence="1">
    <location>
        <begin position="17"/>
        <end position="179"/>
    </location>
</feature>
<dbReference type="PANTHER" id="PTHR35400:SF3">
    <property type="entry name" value="SLL1072 PROTEIN"/>
    <property type="match status" value="1"/>
</dbReference>
<dbReference type="Gene3D" id="3.90.1570.10">
    <property type="entry name" value="tt1808, chain A"/>
    <property type="match status" value="1"/>
</dbReference>
<name>A0A372ZVU3_9ACTN</name>
<dbReference type="RefSeq" id="WP_117488143.1">
    <property type="nucleotide sequence ID" value="NZ_QVIG01000001.1"/>
</dbReference>
<gene>
    <name evidence="2" type="ORF">DR950_21295</name>
</gene>
<dbReference type="CDD" id="cd06260">
    <property type="entry name" value="DUF820-like"/>
    <property type="match status" value="1"/>
</dbReference>
<evidence type="ECO:0000313" key="3">
    <source>
        <dbReference type="Proteomes" id="UP000263377"/>
    </source>
</evidence>
<dbReference type="InterPro" id="IPR011335">
    <property type="entry name" value="Restrct_endonuc-II-like"/>
</dbReference>
<evidence type="ECO:0000259" key="1">
    <source>
        <dbReference type="Pfam" id="PF05685"/>
    </source>
</evidence>
<keyword evidence="2" id="KW-0255">Endonuclease</keyword>
<dbReference type="InterPro" id="IPR012296">
    <property type="entry name" value="Nuclease_put_TT1808"/>
</dbReference>
<dbReference type="SUPFAM" id="SSF52980">
    <property type="entry name" value="Restriction endonuclease-like"/>
    <property type="match status" value="1"/>
</dbReference>
<dbReference type="Pfam" id="PF05685">
    <property type="entry name" value="Uma2"/>
    <property type="match status" value="1"/>
</dbReference>
<dbReference type="AlphaFoldDB" id="A0A372ZVU3"/>
<dbReference type="InterPro" id="IPR008538">
    <property type="entry name" value="Uma2"/>
</dbReference>
<dbReference type="GO" id="GO:0004519">
    <property type="term" value="F:endonuclease activity"/>
    <property type="evidence" value="ECO:0007669"/>
    <property type="project" value="UniProtKB-KW"/>
</dbReference>
<keyword evidence="2" id="KW-0540">Nuclease</keyword>
<dbReference type="EMBL" id="QVIG01000001">
    <property type="protein sequence ID" value="RGD59979.1"/>
    <property type="molecule type" value="Genomic_DNA"/>
</dbReference>
<proteinExistence type="predicted"/>
<dbReference type="Proteomes" id="UP000263377">
    <property type="component" value="Unassembled WGS sequence"/>
</dbReference>
<protein>
    <submittedName>
        <fullName evidence="2">Uma2 family endonuclease</fullName>
    </submittedName>
</protein>
<accession>A0A372ZVU3</accession>
<dbReference type="PANTHER" id="PTHR35400">
    <property type="entry name" value="SLR1083 PROTEIN"/>
    <property type="match status" value="1"/>
</dbReference>
<organism evidence="2 3">
    <name type="scientific">Kitasatospora xanthocidica</name>
    <dbReference type="NCBI Taxonomy" id="83382"/>
    <lineage>
        <taxon>Bacteria</taxon>
        <taxon>Bacillati</taxon>
        <taxon>Actinomycetota</taxon>
        <taxon>Actinomycetes</taxon>
        <taxon>Kitasatosporales</taxon>
        <taxon>Streptomycetaceae</taxon>
        <taxon>Kitasatospora</taxon>
    </lineage>
</organism>
<keyword evidence="2" id="KW-0378">Hydrolase</keyword>